<reference evidence="2 3" key="1">
    <citation type="submission" date="2020-07" db="EMBL/GenBank/DDBJ databases">
        <title>Genomic Encyclopedia of Type Strains, Phase IV (KMG-V): Genome sequencing to study the core and pangenomes of soil and plant-associated prokaryotes.</title>
        <authorList>
            <person name="Whitman W."/>
        </authorList>
    </citation>
    <scope>NUCLEOTIDE SEQUENCE [LARGE SCALE GENOMIC DNA]</scope>
    <source>
        <strain evidence="2 3">RH2WT43</strain>
    </source>
</reference>
<evidence type="ECO:0000256" key="1">
    <source>
        <dbReference type="SAM" id="SignalP"/>
    </source>
</evidence>
<comment type="caution">
    <text evidence="2">The sequence shown here is derived from an EMBL/GenBank/DDBJ whole genome shotgun (WGS) entry which is preliminary data.</text>
</comment>
<proteinExistence type="predicted"/>
<dbReference type="EMBL" id="JACGXL010000001">
    <property type="protein sequence ID" value="MBA8886758.1"/>
    <property type="molecule type" value="Genomic_DNA"/>
</dbReference>
<dbReference type="Proteomes" id="UP000550401">
    <property type="component" value="Unassembled WGS sequence"/>
</dbReference>
<organism evidence="2 3">
    <name type="scientific">Dokdonella fugitiva</name>
    <dbReference type="NCBI Taxonomy" id="328517"/>
    <lineage>
        <taxon>Bacteria</taxon>
        <taxon>Pseudomonadati</taxon>
        <taxon>Pseudomonadota</taxon>
        <taxon>Gammaproteobacteria</taxon>
        <taxon>Lysobacterales</taxon>
        <taxon>Rhodanobacteraceae</taxon>
        <taxon>Dokdonella</taxon>
    </lineage>
</organism>
<feature type="chain" id="PRO_5032699257" evidence="1">
    <location>
        <begin position="23"/>
        <end position="192"/>
    </location>
</feature>
<accession>A0A839EZX0</accession>
<keyword evidence="3" id="KW-1185">Reference proteome</keyword>
<protein>
    <submittedName>
        <fullName evidence="2">Uncharacterized protein</fullName>
    </submittedName>
</protein>
<gene>
    <name evidence="2" type="ORF">FHW12_000949</name>
</gene>
<dbReference type="AlphaFoldDB" id="A0A839EZX0"/>
<keyword evidence="1" id="KW-0732">Signal</keyword>
<sequence length="192" mass="20160">MQRFTLALAGLLALIPAPFAHANGATGTSATTHVPAALAVTRRLGAPPAGVTELKFADMFKLPVGPKGLEPTDRLRTLDGKRVRIVGYMVQQELPVAGSFMLSPLPASAGDEDESLADDLPASTIIVQLPNGPGTIVPDLHGLIRVTGVLHVGATEVARTERVAAARVTLDARTERALLRLAREAAARKKAR</sequence>
<feature type="signal peptide" evidence="1">
    <location>
        <begin position="1"/>
        <end position="22"/>
    </location>
</feature>
<dbReference type="RefSeq" id="WP_182529808.1">
    <property type="nucleotide sequence ID" value="NZ_JACGXL010000001.1"/>
</dbReference>
<evidence type="ECO:0000313" key="2">
    <source>
        <dbReference type="EMBL" id="MBA8886758.1"/>
    </source>
</evidence>
<evidence type="ECO:0000313" key="3">
    <source>
        <dbReference type="Proteomes" id="UP000550401"/>
    </source>
</evidence>
<name>A0A839EZX0_9GAMM</name>